<evidence type="ECO:0000259" key="1">
    <source>
        <dbReference type="PROSITE" id="PS50943"/>
    </source>
</evidence>
<gene>
    <name evidence="2" type="ORF">GMD11_10210</name>
    <name evidence="3" type="ORF">GMD18_10200</name>
</gene>
<evidence type="ECO:0000313" key="3">
    <source>
        <dbReference type="EMBL" id="MTU04766.1"/>
    </source>
</evidence>
<dbReference type="GO" id="GO:0003677">
    <property type="term" value="F:DNA binding"/>
    <property type="evidence" value="ECO:0007669"/>
    <property type="project" value="InterPro"/>
</dbReference>
<dbReference type="AlphaFoldDB" id="A0A7X2XHP2"/>
<sequence>MVSDEMRKKFKTNLKKIMALKGKNQSDIVKALNFKQSTVSDWLNGKKYPRMDKVQMLANYLNVDIIELVDNQSNDSITFTNTEKALIKNYRQLNEQNQQAVTTMINSLLAVENSTFEKDAVG</sequence>
<dbReference type="EMBL" id="WNBW01000011">
    <property type="protein sequence ID" value="MTU04766.1"/>
    <property type="molecule type" value="Genomic_DNA"/>
</dbReference>
<dbReference type="SMART" id="SM00530">
    <property type="entry name" value="HTH_XRE"/>
    <property type="match status" value="1"/>
</dbReference>
<proteinExistence type="predicted"/>
<evidence type="ECO:0000313" key="4">
    <source>
        <dbReference type="Proteomes" id="UP000443070"/>
    </source>
</evidence>
<dbReference type="Proteomes" id="UP000443070">
    <property type="component" value="Unassembled WGS sequence"/>
</dbReference>
<dbReference type="Proteomes" id="UP000484547">
    <property type="component" value="Unassembled WGS sequence"/>
</dbReference>
<dbReference type="Gene3D" id="1.10.260.40">
    <property type="entry name" value="lambda repressor-like DNA-binding domains"/>
    <property type="match status" value="1"/>
</dbReference>
<keyword evidence="4" id="KW-1185">Reference proteome</keyword>
<dbReference type="OrthoDB" id="2475196at2"/>
<organism evidence="2 5">
    <name type="scientific">Phascolarctobacterium faecium</name>
    <dbReference type="NCBI Taxonomy" id="33025"/>
    <lineage>
        <taxon>Bacteria</taxon>
        <taxon>Bacillati</taxon>
        <taxon>Bacillota</taxon>
        <taxon>Negativicutes</taxon>
        <taxon>Acidaminococcales</taxon>
        <taxon>Acidaminococcaceae</taxon>
        <taxon>Phascolarctobacterium</taxon>
    </lineage>
</organism>
<dbReference type="InterPro" id="IPR010982">
    <property type="entry name" value="Lambda_DNA-bd_dom_sf"/>
</dbReference>
<dbReference type="CDD" id="cd00093">
    <property type="entry name" value="HTH_XRE"/>
    <property type="match status" value="1"/>
</dbReference>
<name>A0A7X2XHP2_9FIRM</name>
<dbReference type="Pfam" id="PF13443">
    <property type="entry name" value="HTH_26"/>
    <property type="match status" value="1"/>
</dbReference>
<dbReference type="SUPFAM" id="SSF47413">
    <property type="entry name" value="lambda repressor-like DNA-binding domains"/>
    <property type="match status" value="1"/>
</dbReference>
<dbReference type="RefSeq" id="WP_149877545.1">
    <property type="nucleotide sequence ID" value="NZ_WNBG01000011.1"/>
</dbReference>
<dbReference type="InterPro" id="IPR001387">
    <property type="entry name" value="Cro/C1-type_HTH"/>
</dbReference>
<dbReference type="EMBL" id="WNBM01000010">
    <property type="protein sequence ID" value="MTT76635.1"/>
    <property type="molecule type" value="Genomic_DNA"/>
</dbReference>
<protein>
    <submittedName>
        <fullName evidence="2">Helix-turn-helix domain-containing protein</fullName>
    </submittedName>
</protein>
<dbReference type="PROSITE" id="PS50943">
    <property type="entry name" value="HTH_CROC1"/>
    <property type="match status" value="1"/>
</dbReference>
<evidence type="ECO:0000313" key="2">
    <source>
        <dbReference type="EMBL" id="MTT76635.1"/>
    </source>
</evidence>
<comment type="caution">
    <text evidence="2">The sequence shown here is derived from an EMBL/GenBank/DDBJ whole genome shotgun (WGS) entry which is preliminary data.</text>
</comment>
<accession>A0A7X2XHP2</accession>
<reference evidence="4 5" key="1">
    <citation type="journal article" date="2019" name="Nat. Med.">
        <title>A library of human gut bacterial isolates paired with longitudinal multiomics data enables mechanistic microbiome research.</title>
        <authorList>
            <person name="Poyet M."/>
            <person name="Groussin M."/>
            <person name="Gibbons S.M."/>
            <person name="Avila-Pacheco J."/>
            <person name="Jiang X."/>
            <person name="Kearney S.M."/>
            <person name="Perrotta A.R."/>
            <person name="Berdy B."/>
            <person name="Zhao S."/>
            <person name="Lieberman T.D."/>
            <person name="Swanson P.K."/>
            <person name="Smith M."/>
            <person name="Roesemann S."/>
            <person name="Alexander J.E."/>
            <person name="Rich S.A."/>
            <person name="Livny J."/>
            <person name="Vlamakis H."/>
            <person name="Clish C."/>
            <person name="Bullock K."/>
            <person name="Deik A."/>
            <person name="Scott J."/>
            <person name="Pierce K.A."/>
            <person name="Xavier R.J."/>
            <person name="Alm E.J."/>
        </authorList>
    </citation>
    <scope>NUCLEOTIDE SEQUENCE [LARGE SCALE GENOMIC DNA]</scope>
    <source>
        <strain evidence="2 5">BIOML-A13</strain>
        <strain evidence="3 4">BIOML-A3</strain>
    </source>
</reference>
<feature type="domain" description="HTH cro/C1-type" evidence="1">
    <location>
        <begin position="14"/>
        <end position="68"/>
    </location>
</feature>
<evidence type="ECO:0000313" key="5">
    <source>
        <dbReference type="Proteomes" id="UP000484547"/>
    </source>
</evidence>